<sequence length="281" mass="31837">LRLSIEQLDNKTSNEADIKEEVSQEIPSNQTQGTYQTDEDILRNSGYSMHDVADQLVMTQANMILSKNVSKGKVYIYNSKPKFIPIIKLIIVGLLFVMFVLSIAAFALIASKNGEIQIMNNGNVDKLRLNIPTFIFQFIIVAIILCFIAFSMFKNFKNDNAKYRFSWGMMSFYLVLFLMSTFMFSWNILIDPIQYLNDPSDEAVKYTFTYAANIEIAIFAIIGVVIILTVIGAVLNPRKDEKRILKLLEQYASEIRNGQIDTSNFGGGSMFSGPFGPSNWF</sequence>
<dbReference type="EMBL" id="JAHLFM010000004">
    <property type="protein sequence ID" value="MBU3830584.1"/>
    <property type="molecule type" value="Genomic_DNA"/>
</dbReference>
<keyword evidence="2" id="KW-0812">Transmembrane</keyword>
<comment type="caution">
    <text evidence="3">The sequence shown here is derived from an EMBL/GenBank/DDBJ whole genome shotgun (WGS) entry which is preliminary data.</text>
</comment>
<organism evidence="3 4">
    <name type="scientific">Candidatus Ureaplasma intestinipullorum</name>
    <dbReference type="NCBI Taxonomy" id="2838770"/>
    <lineage>
        <taxon>Bacteria</taxon>
        <taxon>Bacillati</taxon>
        <taxon>Mycoplasmatota</taxon>
        <taxon>Mycoplasmoidales</taxon>
        <taxon>Mycoplasmoidaceae</taxon>
        <taxon>Ureaplasma</taxon>
    </lineage>
</organism>
<dbReference type="AlphaFoldDB" id="A0A9E2NXJ2"/>
<reference evidence="3" key="1">
    <citation type="journal article" date="2021" name="PeerJ">
        <title>Extensive microbial diversity within the chicken gut microbiome revealed by metagenomics and culture.</title>
        <authorList>
            <person name="Gilroy R."/>
            <person name="Ravi A."/>
            <person name="Getino M."/>
            <person name="Pursley I."/>
            <person name="Horton D.L."/>
            <person name="Alikhan N.F."/>
            <person name="Baker D."/>
            <person name="Gharbi K."/>
            <person name="Hall N."/>
            <person name="Watson M."/>
            <person name="Adriaenssens E.M."/>
            <person name="Foster-Nyarko E."/>
            <person name="Jarju S."/>
            <person name="Secka A."/>
            <person name="Antonio M."/>
            <person name="Oren A."/>
            <person name="Chaudhuri R.R."/>
            <person name="La Ragione R."/>
            <person name="Hildebrand F."/>
            <person name="Pallen M.J."/>
        </authorList>
    </citation>
    <scope>NUCLEOTIDE SEQUENCE</scope>
    <source>
        <strain evidence="3">A5-1222</strain>
    </source>
</reference>
<feature type="region of interest" description="Disordered" evidence="1">
    <location>
        <begin position="14"/>
        <end position="35"/>
    </location>
</feature>
<protein>
    <submittedName>
        <fullName evidence="3">Uncharacterized protein</fullName>
    </submittedName>
</protein>
<reference evidence="3" key="2">
    <citation type="submission" date="2021-04" db="EMBL/GenBank/DDBJ databases">
        <authorList>
            <person name="Gilroy R."/>
        </authorList>
    </citation>
    <scope>NUCLEOTIDE SEQUENCE</scope>
    <source>
        <strain evidence="3">A5-1222</strain>
    </source>
</reference>
<gene>
    <name evidence="3" type="ORF">H9897_00260</name>
</gene>
<feature type="transmembrane region" description="Helical" evidence="2">
    <location>
        <begin position="89"/>
        <end position="111"/>
    </location>
</feature>
<feature type="transmembrane region" description="Helical" evidence="2">
    <location>
        <begin position="210"/>
        <end position="235"/>
    </location>
</feature>
<evidence type="ECO:0000313" key="4">
    <source>
        <dbReference type="Proteomes" id="UP000824247"/>
    </source>
</evidence>
<name>A0A9E2NXJ2_9BACT</name>
<evidence type="ECO:0000256" key="1">
    <source>
        <dbReference type="SAM" id="MobiDB-lite"/>
    </source>
</evidence>
<evidence type="ECO:0000313" key="3">
    <source>
        <dbReference type="EMBL" id="MBU3830584.1"/>
    </source>
</evidence>
<proteinExistence type="predicted"/>
<keyword evidence="2" id="KW-1133">Transmembrane helix</keyword>
<dbReference type="Proteomes" id="UP000824247">
    <property type="component" value="Unassembled WGS sequence"/>
</dbReference>
<feature type="non-terminal residue" evidence="3">
    <location>
        <position position="1"/>
    </location>
</feature>
<evidence type="ECO:0000256" key="2">
    <source>
        <dbReference type="SAM" id="Phobius"/>
    </source>
</evidence>
<feature type="compositionally biased region" description="Polar residues" evidence="1">
    <location>
        <begin position="25"/>
        <end position="35"/>
    </location>
</feature>
<accession>A0A9E2NXJ2</accession>
<feature type="transmembrane region" description="Helical" evidence="2">
    <location>
        <begin position="165"/>
        <end position="190"/>
    </location>
</feature>
<keyword evidence="2" id="KW-0472">Membrane</keyword>
<feature type="transmembrane region" description="Helical" evidence="2">
    <location>
        <begin position="131"/>
        <end position="153"/>
    </location>
</feature>